<name>A0A965ZH95_9SPHI</name>
<comment type="caution">
    <text evidence="2">The sequence shown here is derived from an EMBL/GenBank/DDBJ whole genome shotgun (WGS) entry which is preliminary data.</text>
</comment>
<evidence type="ECO:0000259" key="1">
    <source>
        <dbReference type="PROSITE" id="PS51462"/>
    </source>
</evidence>
<dbReference type="EMBL" id="WWEO01000042">
    <property type="protein sequence ID" value="NCD69706.1"/>
    <property type="molecule type" value="Genomic_DNA"/>
</dbReference>
<dbReference type="Gene3D" id="1.10.10.10">
    <property type="entry name" value="Winged helix-like DNA-binding domain superfamily/Winged helix DNA-binding domain"/>
    <property type="match status" value="1"/>
</dbReference>
<dbReference type="InterPro" id="IPR036388">
    <property type="entry name" value="WH-like_DNA-bd_sf"/>
</dbReference>
<dbReference type="CDD" id="cd18873">
    <property type="entry name" value="NUDIX_NadM_like"/>
    <property type="match status" value="1"/>
</dbReference>
<dbReference type="SUPFAM" id="SSF46785">
    <property type="entry name" value="Winged helix' DNA-binding domain"/>
    <property type="match status" value="1"/>
</dbReference>
<dbReference type="PANTHER" id="PTHR43736:SF4">
    <property type="entry name" value="SLR1690 PROTEIN"/>
    <property type="match status" value="1"/>
</dbReference>
<organism evidence="2 3">
    <name type="scientific">Mucilaginibacter agri</name>
    <dbReference type="NCBI Taxonomy" id="2695265"/>
    <lineage>
        <taxon>Bacteria</taxon>
        <taxon>Pseudomonadati</taxon>
        <taxon>Bacteroidota</taxon>
        <taxon>Sphingobacteriia</taxon>
        <taxon>Sphingobacteriales</taxon>
        <taxon>Sphingobacteriaceae</taxon>
        <taxon>Mucilaginibacter</taxon>
    </lineage>
</organism>
<dbReference type="InterPro" id="IPR036390">
    <property type="entry name" value="WH_DNA-bd_sf"/>
</dbReference>
<dbReference type="PROSITE" id="PS51462">
    <property type="entry name" value="NUDIX"/>
    <property type="match status" value="1"/>
</dbReference>
<feature type="domain" description="Nudix hydrolase" evidence="1">
    <location>
        <begin position="18"/>
        <end position="171"/>
    </location>
</feature>
<dbReference type="InterPro" id="IPR015797">
    <property type="entry name" value="NUDIX_hydrolase-like_dom_sf"/>
</dbReference>
<keyword evidence="3" id="KW-1185">Reference proteome</keyword>
<proteinExistence type="predicted"/>
<evidence type="ECO:0000313" key="3">
    <source>
        <dbReference type="Proteomes" id="UP000638732"/>
    </source>
</evidence>
<dbReference type="AlphaFoldDB" id="A0A965ZH95"/>
<dbReference type="Pfam" id="PF21906">
    <property type="entry name" value="WHD_NrtR"/>
    <property type="match status" value="1"/>
</dbReference>
<dbReference type="RefSeq" id="WP_166585693.1">
    <property type="nucleotide sequence ID" value="NZ_WWEO01000042.1"/>
</dbReference>
<dbReference type="Pfam" id="PF00293">
    <property type="entry name" value="NUDIX"/>
    <property type="match status" value="1"/>
</dbReference>
<accession>A0A965ZH95</accession>
<dbReference type="InterPro" id="IPR054105">
    <property type="entry name" value="WHD_NrtR"/>
</dbReference>
<reference evidence="2" key="2">
    <citation type="submission" date="2020-10" db="EMBL/GenBank/DDBJ databases">
        <title>Mucilaginibacter sp. nov., isolated from soil.</title>
        <authorList>
            <person name="Jeon C.O."/>
        </authorList>
    </citation>
    <scope>NUCLEOTIDE SEQUENCE</scope>
    <source>
        <strain evidence="2">R11</strain>
    </source>
</reference>
<dbReference type="SUPFAM" id="SSF55811">
    <property type="entry name" value="Nudix"/>
    <property type="match status" value="1"/>
</dbReference>
<dbReference type="Gene3D" id="3.90.79.10">
    <property type="entry name" value="Nucleoside Triphosphate Pyrophosphohydrolase"/>
    <property type="match status" value="1"/>
</dbReference>
<dbReference type="Proteomes" id="UP000638732">
    <property type="component" value="Unassembled WGS sequence"/>
</dbReference>
<evidence type="ECO:0000313" key="2">
    <source>
        <dbReference type="EMBL" id="NCD69706.1"/>
    </source>
</evidence>
<gene>
    <name evidence="2" type="ORF">GSY63_10100</name>
</gene>
<sequence>MAGNSEQKASQIDWAAFMPGLALDAVIFGYHNGQLKILLLEYKNTPLFALPGGFIQQDEDLNNAAKRVLHERTALSNIYLEQFYVFGDLSRHNASQLKQIIVANGHFIDDSHWLLQRFISVGYYALIDFTKAIPTPDAISDSCQWFDITNLPPVMLEDHQEIIRKALETLQTDLDRKLIGFNLLPETFTMGDLQGLYETILGKPLLRPAFQRKMLSLGILERIAKKQTGMAHKAPYLYKFIGG</sequence>
<reference evidence="2" key="1">
    <citation type="submission" date="2020-01" db="EMBL/GenBank/DDBJ databases">
        <authorList>
            <person name="Seo Y.L."/>
        </authorList>
    </citation>
    <scope>NUCLEOTIDE SEQUENCE</scope>
    <source>
        <strain evidence="2">R11</strain>
    </source>
</reference>
<dbReference type="InterPro" id="IPR000086">
    <property type="entry name" value="NUDIX_hydrolase_dom"/>
</dbReference>
<protein>
    <submittedName>
        <fullName evidence="2">NUDIX domain-containing protein</fullName>
    </submittedName>
</protein>
<dbReference type="PANTHER" id="PTHR43736">
    <property type="entry name" value="ADP-RIBOSE PYROPHOSPHATASE"/>
    <property type="match status" value="1"/>
</dbReference>